<keyword evidence="2" id="KW-1185">Reference proteome</keyword>
<protein>
    <submittedName>
        <fullName evidence="1">Uncharacterized protein</fullName>
    </submittedName>
</protein>
<accession>A0A7Y0FN13</accession>
<evidence type="ECO:0000313" key="2">
    <source>
        <dbReference type="Proteomes" id="UP000559626"/>
    </source>
</evidence>
<dbReference type="AlphaFoldDB" id="A0A7Y0FN13"/>
<organism evidence="1 2">
    <name type="scientific">Hymenobacter polaris</name>
    <dbReference type="NCBI Taxonomy" id="2682546"/>
    <lineage>
        <taxon>Bacteria</taxon>
        <taxon>Pseudomonadati</taxon>
        <taxon>Bacteroidota</taxon>
        <taxon>Cytophagia</taxon>
        <taxon>Cytophagales</taxon>
        <taxon>Hymenobacteraceae</taxon>
        <taxon>Hymenobacter</taxon>
    </lineage>
</organism>
<comment type="caution">
    <text evidence="1">The sequence shown here is derived from an EMBL/GenBank/DDBJ whole genome shotgun (WGS) entry which is preliminary data.</text>
</comment>
<gene>
    <name evidence="1" type="ORF">HHL22_12370</name>
</gene>
<proteinExistence type="predicted"/>
<dbReference type="RefSeq" id="WP_169531659.1">
    <property type="nucleotide sequence ID" value="NZ_JABBGH010000002.1"/>
</dbReference>
<dbReference type="EMBL" id="JABBGH010000002">
    <property type="protein sequence ID" value="NML66000.1"/>
    <property type="molecule type" value="Genomic_DNA"/>
</dbReference>
<reference evidence="1 2" key="1">
    <citation type="submission" date="2020-04" db="EMBL/GenBank/DDBJ databases">
        <title>Hymenobacter polaris sp. nov., isolated from Arctic soil.</title>
        <authorList>
            <person name="Dahal R.H."/>
        </authorList>
    </citation>
    <scope>NUCLEOTIDE SEQUENCE [LARGE SCALE GENOMIC DNA]</scope>
    <source>
        <strain evidence="1 2">RP-2-7</strain>
    </source>
</reference>
<name>A0A7Y0FN13_9BACT</name>
<evidence type="ECO:0000313" key="1">
    <source>
        <dbReference type="EMBL" id="NML66000.1"/>
    </source>
</evidence>
<dbReference type="Proteomes" id="UP000559626">
    <property type="component" value="Unassembled WGS sequence"/>
</dbReference>
<sequence length="60" mass="6567">MINSHLDVSLSGCFAFGAYKTLTGFYPVAGFIATLSSEFEPRFPLIQVQPLGRKAVLFLV</sequence>